<evidence type="ECO:0000259" key="3">
    <source>
        <dbReference type="Pfam" id="PF02275"/>
    </source>
</evidence>
<evidence type="ECO:0000256" key="2">
    <source>
        <dbReference type="ARBA" id="ARBA00022801"/>
    </source>
</evidence>
<proteinExistence type="inferred from homology"/>
<dbReference type="EMBL" id="BANC01000117">
    <property type="protein sequence ID" value="GAN81801.1"/>
    <property type="molecule type" value="Genomic_DNA"/>
</dbReference>
<evidence type="ECO:0000313" key="4">
    <source>
        <dbReference type="EMBL" id="GAN81801.1"/>
    </source>
</evidence>
<gene>
    <name evidence="4" type="ORF">Aam_119_019</name>
</gene>
<comment type="similarity">
    <text evidence="1">Belongs to the peptidase C59 family.</text>
</comment>
<keyword evidence="5" id="KW-1185">Reference proteome</keyword>
<sequence>MGRTMDWPESTQPKLYALPAGLKRDGGKLGEARVVAQNPLVWQAKYGSLVAGAYDLGAVDGMNEKGLAGHLLYLNSADYGVRDPARPGLQAGLWLQYALDNAASVSEALALLKPVQIVMVEAHGFKTSLHLALEDASGDSAIIEYIGGKAVVHHGRQYTVMTNDPSYDEQLALLNKMEKAHKFTATTRDTLLPGNMNPVDRFQRAAFFSRFLPQPQNTRQAIASMFSIMANVSVPFGAPYKDFGTYNTEYRSVTDLTHRVYYFQLTTVPSVSWTPLAELNFAPGAPALMLNPDDVGLAGDVSGRYSWVTPPF</sequence>
<dbReference type="Proteomes" id="UP000032668">
    <property type="component" value="Unassembled WGS sequence"/>
</dbReference>
<keyword evidence="2 4" id="KW-0378">Hydrolase</keyword>
<dbReference type="SUPFAM" id="SSF56235">
    <property type="entry name" value="N-terminal nucleophile aminohydrolases (Ntn hydrolases)"/>
    <property type="match status" value="1"/>
</dbReference>
<dbReference type="InterPro" id="IPR029055">
    <property type="entry name" value="Ntn_hydrolases_N"/>
</dbReference>
<organism evidence="4 5">
    <name type="scientific">Acidocella aminolytica 101 = DSM 11237</name>
    <dbReference type="NCBI Taxonomy" id="1120923"/>
    <lineage>
        <taxon>Bacteria</taxon>
        <taxon>Pseudomonadati</taxon>
        <taxon>Pseudomonadota</taxon>
        <taxon>Alphaproteobacteria</taxon>
        <taxon>Acetobacterales</taxon>
        <taxon>Acidocellaceae</taxon>
        <taxon>Acidocella</taxon>
    </lineage>
</organism>
<name>A0A0D6PK57_9PROT</name>
<dbReference type="PANTHER" id="PTHR35527:SF2">
    <property type="entry name" value="HYDROLASE"/>
    <property type="match status" value="1"/>
</dbReference>
<evidence type="ECO:0000256" key="1">
    <source>
        <dbReference type="ARBA" id="ARBA00006625"/>
    </source>
</evidence>
<comment type="caution">
    <text evidence="4">The sequence shown here is derived from an EMBL/GenBank/DDBJ whole genome shotgun (WGS) entry which is preliminary data.</text>
</comment>
<dbReference type="CDD" id="cd01902">
    <property type="entry name" value="Ntn_CGH"/>
    <property type="match status" value="1"/>
</dbReference>
<accession>A0A0D6PK57</accession>
<dbReference type="Pfam" id="PF02275">
    <property type="entry name" value="CBAH"/>
    <property type="match status" value="1"/>
</dbReference>
<dbReference type="GO" id="GO:0016787">
    <property type="term" value="F:hydrolase activity"/>
    <property type="evidence" value="ECO:0007669"/>
    <property type="project" value="UniProtKB-KW"/>
</dbReference>
<dbReference type="InterPro" id="IPR052193">
    <property type="entry name" value="Peptidase_C59"/>
</dbReference>
<reference evidence="4 5" key="1">
    <citation type="submission" date="2012-11" db="EMBL/GenBank/DDBJ databases">
        <title>Whole genome sequence of Acidocella aminolytica 101 = DSM 11237.</title>
        <authorList>
            <person name="Azuma Y."/>
            <person name="Higashiura N."/>
            <person name="Hirakawa H."/>
            <person name="Matsushita K."/>
        </authorList>
    </citation>
    <scope>NUCLEOTIDE SEQUENCE [LARGE SCALE GENOMIC DNA]</scope>
    <source>
        <strain evidence="5">101 / DSM 11237</strain>
    </source>
</reference>
<dbReference type="Gene3D" id="3.60.60.10">
    <property type="entry name" value="Penicillin V Acylase, Chain A"/>
    <property type="match status" value="1"/>
</dbReference>
<dbReference type="PANTHER" id="PTHR35527">
    <property type="entry name" value="CHOLOYLGLYCINE HYDROLASE"/>
    <property type="match status" value="1"/>
</dbReference>
<dbReference type="InterPro" id="IPR029132">
    <property type="entry name" value="CBAH/NAAA_C"/>
</dbReference>
<protein>
    <submittedName>
        <fullName evidence="4">Choloylglycine hydrolase</fullName>
    </submittedName>
</protein>
<feature type="domain" description="Choloylglycine hydrolase/NAAA C-terminal" evidence="3">
    <location>
        <begin position="1"/>
        <end position="280"/>
    </location>
</feature>
<evidence type="ECO:0000313" key="5">
    <source>
        <dbReference type="Proteomes" id="UP000032668"/>
    </source>
</evidence>
<dbReference type="AlphaFoldDB" id="A0A0D6PK57"/>